<protein>
    <submittedName>
        <fullName evidence="1">Uncharacterized protein</fullName>
    </submittedName>
</protein>
<organism evidence="1 2">
    <name type="scientific">Artomyces pyxidatus</name>
    <dbReference type="NCBI Taxonomy" id="48021"/>
    <lineage>
        <taxon>Eukaryota</taxon>
        <taxon>Fungi</taxon>
        <taxon>Dikarya</taxon>
        <taxon>Basidiomycota</taxon>
        <taxon>Agaricomycotina</taxon>
        <taxon>Agaricomycetes</taxon>
        <taxon>Russulales</taxon>
        <taxon>Auriscalpiaceae</taxon>
        <taxon>Artomyces</taxon>
    </lineage>
</organism>
<name>A0ACB8T9W5_9AGAM</name>
<dbReference type="Proteomes" id="UP000814140">
    <property type="component" value="Unassembled WGS sequence"/>
</dbReference>
<dbReference type="EMBL" id="MU277195">
    <property type="protein sequence ID" value="KAI0065608.1"/>
    <property type="molecule type" value="Genomic_DNA"/>
</dbReference>
<evidence type="ECO:0000313" key="1">
    <source>
        <dbReference type="EMBL" id="KAI0065608.1"/>
    </source>
</evidence>
<sequence>MVRLTTAFIVFLAAATASALPANAQPAAIMKRLPQSDSSGGGGGSDSSGNWLANFPWWIFFDGPGSGGSDSS</sequence>
<keyword evidence="2" id="KW-1185">Reference proteome</keyword>
<reference evidence="1" key="1">
    <citation type="submission" date="2021-03" db="EMBL/GenBank/DDBJ databases">
        <authorList>
            <consortium name="DOE Joint Genome Institute"/>
            <person name="Ahrendt S."/>
            <person name="Looney B.P."/>
            <person name="Miyauchi S."/>
            <person name="Morin E."/>
            <person name="Drula E."/>
            <person name="Courty P.E."/>
            <person name="Chicoki N."/>
            <person name="Fauchery L."/>
            <person name="Kohler A."/>
            <person name="Kuo A."/>
            <person name="Labutti K."/>
            <person name="Pangilinan J."/>
            <person name="Lipzen A."/>
            <person name="Riley R."/>
            <person name="Andreopoulos W."/>
            <person name="He G."/>
            <person name="Johnson J."/>
            <person name="Barry K.W."/>
            <person name="Grigoriev I.V."/>
            <person name="Nagy L."/>
            <person name="Hibbett D."/>
            <person name="Henrissat B."/>
            <person name="Matheny P.B."/>
            <person name="Labbe J."/>
            <person name="Martin F."/>
        </authorList>
    </citation>
    <scope>NUCLEOTIDE SEQUENCE</scope>
    <source>
        <strain evidence="1">HHB10654</strain>
    </source>
</reference>
<gene>
    <name evidence="1" type="ORF">BV25DRAFT_1822082</name>
</gene>
<accession>A0ACB8T9W5</accession>
<reference evidence="1" key="2">
    <citation type="journal article" date="2022" name="New Phytol.">
        <title>Evolutionary transition to the ectomycorrhizal habit in the genomes of a hyperdiverse lineage of mushroom-forming fungi.</title>
        <authorList>
            <person name="Looney B."/>
            <person name="Miyauchi S."/>
            <person name="Morin E."/>
            <person name="Drula E."/>
            <person name="Courty P.E."/>
            <person name="Kohler A."/>
            <person name="Kuo A."/>
            <person name="LaButti K."/>
            <person name="Pangilinan J."/>
            <person name="Lipzen A."/>
            <person name="Riley R."/>
            <person name="Andreopoulos W."/>
            <person name="He G."/>
            <person name="Johnson J."/>
            <person name="Nolan M."/>
            <person name="Tritt A."/>
            <person name="Barry K.W."/>
            <person name="Grigoriev I.V."/>
            <person name="Nagy L.G."/>
            <person name="Hibbett D."/>
            <person name="Henrissat B."/>
            <person name="Matheny P.B."/>
            <person name="Labbe J."/>
            <person name="Martin F.M."/>
        </authorList>
    </citation>
    <scope>NUCLEOTIDE SEQUENCE</scope>
    <source>
        <strain evidence="1">HHB10654</strain>
    </source>
</reference>
<comment type="caution">
    <text evidence="1">The sequence shown here is derived from an EMBL/GenBank/DDBJ whole genome shotgun (WGS) entry which is preliminary data.</text>
</comment>
<proteinExistence type="predicted"/>
<evidence type="ECO:0000313" key="2">
    <source>
        <dbReference type="Proteomes" id="UP000814140"/>
    </source>
</evidence>